<gene>
    <name evidence="2" type="ORF">Q7514_21595</name>
</gene>
<keyword evidence="2" id="KW-0540">Nuclease</keyword>
<dbReference type="EMBL" id="JAUTXY010000011">
    <property type="protein sequence ID" value="MEE2060116.1"/>
    <property type="molecule type" value="Genomic_DNA"/>
</dbReference>
<name>A0ABU7LEY7_9NOCA</name>
<evidence type="ECO:0000313" key="2">
    <source>
        <dbReference type="EMBL" id="MEE2060116.1"/>
    </source>
</evidence>
<accession>A0ABU7LEY7</accession>
<keyword evidence="2" id="KW-0378">Hydrolase</keyword>
<dbReference type="Proteomes" id="UP001336020">
    <property type="component" value="Unassembled WGS sequence"/>
</dbReference>
<organism evidence="2 3">
    <name type="scientific">Rhodococcus artemisiae</name>
    <dbReference type="NCBI Taxonomy" id="714159"/>
    <lineage>
        <taxon>Bacteria</taxon>
        <taxon>Bacillati</taxon>
        <taxon>Actinomycetota</taxon>
        <taxon>Actinomycetes</taxon>
        <taxon>Mycobacteriales</taxon>
        <taxon>Nocardiaceae</taxon>
        <taxon>Rhodococcus</taxon>
    </lineage>
</organism>
<reference evidence="2 3" key="1">
    <citation type="submission" date="2023-07" db="EMBL/GenBank/DDBJ databases">
        <authorList>
            <person name="Girao M."/>
            <person name="Carvalho M.F."/>
        </authorList>
    </citation>
    <scope>NUCLEOTIDE SEQUENCE [LARGE SCALE GENOMIC DNA]</scope>
    <source>
        <strain evidence="2 3">YIM65754</strain>
    </source>
</reference>
<evidence type="ECO:0000259" key="1">
    <source>
        <dbReference type="SMART" id="SM00507"/>
    </source>
</evidence>
<dbReference type="InterPro" id="IPR052892">
    <property type="entry name" value="NA-targeting_endonuclease"/>
</dbReference>
<dbReference type="RefSeq" id="WP_330135312.1">
    <property type="nucleotide sequence ID" value="NZ_JAUTXY010000011.1"/>
</dbReference>
<dbReference type="GO" id="GO:0004519">
    <property type="term" value="F:endonuclease activity"/>
    <property type="evidence" value="ECO:0007669"/>
    <property type="project" value="UniProtKB-KW"/>
</dbReference>
<dbReference type="PANTHER" id="PTHR33877">
    <property type="entry name" value="SLL1193 PROTEIN"/>
    <property type="match status" value="1"/>
</dbReference>
<comment type="caution">
    <text evidence="2">The sequence shown here is derived from an EMBL/GenBank/DDBJ whole genome shotgun (WGS) entry which is preliminary data.</text>
</comment>
<dbReference type="Gene3D" id="1.10.30.50">
    <property type="match status" value="1"/>
</dbReference>
<dbReference type="SMART" id="SM00507">
    <property type="entry name" value="HNHc"/>
    <property type="match status" value="1"/>
</dbReference>
<protein>
    <submittedName>
        <fullName evidence="2">HNH endonuclease</fullName>
    </submittedName>
</protein>
<sequence length="166" mass="18597">MNTRVRVLNATYEDFDVIPAARAVVLLTEDLAITLVEHTPRFVVRSQHVAIPLPRTIQLLEYVHTPPRPVVDDDTRASFKIVLARDHHRCAYCGDAGATTVDHVYPRSRGGGDNYGNLVAACADCNGRKADRTPEEAGMPLLWVPRAPRTDHKRQHAIWRELTLSN</sequence>
<evidence type="ECO:0000313" key="3">
    <source>
        <dbReference type="Proteomes" id="UP001336020"/>
    </source>
</evidence>
<dbReference type="CDD" id="cd00085">
    <property type="entry name" value="HNHc"/>
    <property type="match status" value="1"/>
</dbReference>
<keyword evidence="3" id="KW-1185">Reference proteome</keyword>
<dbReference type="PANTHER" id="PTHR33877:SF2">
    <property type="entry name" value="OS07G0170200 PROTEIN"/>
    <property type="match status" value="1"/>
</dbReference>
<feature type="domain" description="HNH nuclease" evidence="1">
    <location>
        <begin position="77"/>
        <end position="127"/>
    </location>
</feature>
<keyword evidence="2" id="KW-0255">Endonuclease</keyword>
<dbReference type="InterPro" id="IPR003615">
    <property type="entry name" value="HNH_nuc"/>
</dbReference>
<dbReference type="InterPro" id="IPR002711">
    <property type="entry name" value="HNH"/>
</dbReference>
<proteinExistence type="predicted"/>
<dbReference type="Pfam" id="PF01844">
    <property type="entry name" value="HNH"/>
    <property type="match status" value="1"/>
</dbReference>